<dbReference type="eggNOG" id="ENOG503014A">
    <property type="taxonomic scope" value="Bacteria"/>
</dbReference>
<proteinExistence type="predicted"/>
<dbReference type="Proteomes" id="UP000027734">
    <property type="component" value="Unassembled WGS sequence"/>
</dbReference>
<protein>
    <submittedName>
        <fullName evidence="2">Uncharacterized protein</fullName>
    </submittedName>
</protein>
<organism evidence="2 3">
    <name type="scientific">Sulfitobacter donghicola DSW-25 = KCTC 12864 = JCM 14565</name>
    <dbReference type="NCBI Taxonomy" id="1300350"/>
    <lineage>
        <taxon>Bacteria</taxon>
        <taxon>Pseudomonadati</taxon>
        <taxon>Pseudomonadota</taxon>
        <taxon>Alphaproteobacteria</taxon>
        <taxon>Rhodobacterales</taxon>
        <taxon>Roseobacteraceae</taxon>
        <taxon>Sulfitobacter</taxon>
    </lineage>
</organism>
<dbReference type="AlphaFoldDB" id="A0A073J086"/>
<dbReference type="RefSeq" id="WP_025058843.1">
    <property type="nucleotide sequence ID" value="NZ_JAMC01000001.1"/>
</dbReference>
<evidence type="ECO:0000313" key="2">
    <source>
        <dbReference type="EMBL" id="KEJ91047.1"/>
    </source>
</evidence>
<feature type="transmembrane region" description="Helical" evidence="1">
    <location>
        <begin position="22"/>
        <end position="40"/>
    </location>
</feature>
<sequence>MENTRPETSGAATPKSTFLRQMVFSGIALGIMGLGGWSLLGQSAPYHPEMTAEEVSRDNSQELFSFSD</sequence>
<keyword evidence="1" id="KW-0472">Membrane</keyword>
<reference evidence="2 3" key="1">
    <citation type="submission" date="2014-01" db="EMBL/GenBank/DDBJ databases">
        <title>Sulfitobacter donghicola JCM 14565 Genome Sequencing.</title>
        <authorList>
            <person name="Lai Q."/>
            <person name="Hong Z."/>
        </authorList>
    </citation>
    <scope>NUCLEOTIDE SEQUENCE [LARGE SCALE GENOMIC DNA]</scope>
    <source>
        <strain evidence="2 3">JCM 14565</strain>
    </source>
</reference>
<comment type="caution">
    <text evidence="2">The sequence shown here is derived from an EMBL/GenBank/DDBJ whole genome shotgun (WGS) entry which is preliminary data.</text>
</comment>
<dbReference type="EMBL" id="JAMC01000001">
    <property type="protein sequence ID" value="KEJ91047.1"/>
    <property type="molecule type" value="Genomic_DNA"/>
</dbReference>
<keyword evidence="1" id="KW-0812">Transmembrane</keyword>
<keyword evidence="1" id="KW-1133">Transmembrane helix</keyword>
<accession>A0A073J086</accession>
<evidence type="ECO:0000256" key="1">
    <source>
        <dbReference type="SAM" id="Phobius"/>
    </source>
</evidence>
<gene>
    <name evidence="2" type="ORF">DSW25_00715</name>
</gene>
<name>A0A073J086_9RHOB</name>
<dbReference type="OrthoDB" id="9964147at2"/>
<evidence type="ECO:0000313" key="3">
    <source>
        <dbReference type="Proteomes" id="UP000027734"/>
    </source>
</evidence>
<keyword evidence="3" id="KW-1185">Reference proteome</keyword>